<keyword evidence="4" id="KW-1185">Reference proteome</keyword>
<evidence type="ECO:0000256" key="1">
    <source>
        <dbReference type="SAM" id="MobiDB-lite"/>
    </source>
</evidence>
<dbReference type="GO" id="GO:0003677">
    <property type="term" value="F:DNA binding"/>
    <property type="evidence" value="ECO:0007669"/>
    <property type="project" value="InterPro"/>
</dbReference>
<dbReference type="EMBL" id="JAMYWC010000004">
    <property type="protein sequence ID" value="MCP1173653.1"/>
    <property type="molecule type" value="Genomic_DNA"/>
</dbReference>
<evidence type="ECO:0000313" key="4">
    <source>
        <dbReference type="Proteomes" id="UP001162793"/>
    </source>
</evidence>
<evidence type="ECO:0000259" key="2">
    <source>
        <dbReference type="PROSITE" id="PS50943"/>
    </source>
</evidence>
<dbReference type="InterPro" id="IPR010982">
    <property type="entry name" value="Lambda_DNA-bd_dom_sf"/>
</dbReference>
<dbReference type="CDD" id="cd00093">
    <property type="entry name" value="HTH_XRE"/>
    <property type="match status" value="1"/>
</dbReference>
<evidence type="ECO:0000313" key="3">
    <source>
        <dbReference type="EMBL" id="MCP1173653.1"/>
    </source>
</evidence>
<dbReference type="InterPro" id="IPR001387">
    <property type="entry name" value="Cro/C1-type_HTH"/>
</dbReference>
<dbReference type="Gene3D" id="1.10.260.40">
    <property type="entry name" value="lambda repressor-like DNA-binding domains"/>
    <property type="match status" value="1"/>
</dbReference>
<sequence length="135" mass="15406">MQQADDKQAFSERLKQALHRSPKPVGTPSELAIQFNLRHPREPITPQAAQKWMTGKARPTDDKIRTLAEWLGVSESWLRFGVKPSDGSATKKRRKEISDSTFSEQEVAMIRSFRQLPAHRQALIRDLIEDLALDS</sequence>
<dbReference type="AlphaFoldDB" id="A0AA42BJ37"/>
<name>A0AA42BJ37_9RALS</name>
<proteinExistence type="predicted"/>
<gene>
    <name evidence="3" type="ORF">NKG59_14920</name>
</gene>
<dbReference type="SUPFAM" id="SSF47413">
    <property type="entry name" value="lambda repressor-like DNA-binding domains"/>
    <property type="match status" value="1"/>
</dbReference>
<dbReference type="Proteomes" id="UP001162793">
    <property type="component" value="Unassembled WGS sequence"/>
</dbReference>
<reference evidence="4" key="1">
    <citation type="journal article" date="2023" name="Front. Microbiol.">
        <title>Ralstonia chuxiongensis sp. nov., Ralstonia mojiangensis sp. nov., and Ralstonia soli sp. nov., isolated from tobacco fields, are three novel species in the family Burkholderiaceae.</title>
        <authorList>
            <person name="Lu C.H."/>
            <person name="Zhang Y.Y."/>
            <person name="Jiang N."/>
            <person name="Chen W."/>
            <person name="Shao X."/>
            <person name="Zhao Z.M."/>
            <person name="Lu W.L."/>
            <person name="Hu X."/>
            <person name="Xi Y.X."/>
            <person name="Zou S.Y."/>
            <person name="Wei Q.J."/>
            <person name="Lin Z.L."/>
            <person name="Gong L."/>
            <person name="Gai X.T."/>
            <person name="Zhang L.Q."/>
            <person name="Li J.Y."/>
            <person name="Jin Y."/>
            <person name="Xia Z.Y."/>
        </authorList>
    </citation>
    <scope>NUCLEOTIDE SEQUENCE [LARGE SCALE GENOMIC DNA]</scope>
    <source>
        <strain evidence="4">21YRMH01-3</strain>
    </source>
</reference>
<dbReference type="PROSITE" id="PS50943">
    <property type="entry name" value="HTH_CROC1"/>
    <property type="match status" value="1"/>
</dbReference>
<dbReference type="RefSeq" id="WP_253538180.1">
    <property type="nucleotide sequence ID" value="NZ_JAMYWC010000004.1"/>
</dbReference>
<protein>
    <submittedName>
        <fullName evidence="3">Transcriptional regulator</fullName>
    </submittedName>
</protein>
<comment type="caution">
    <text evidence="3">The sequence shown here is derived from an EMBL/GenBank/DDBJ whole genome shotgun (WGS) entry which is preliminary data.</text>
</comment>
<accession>A0AA42BJ37</accession>
<feature type="domain" description="HTH cro/C1-type" evidence="2">
    <location>
        <begin position="44"/>
        <end position="78"/>
    </location>
</feature>
<feature type="region of interest" description="Disordered" evidence="1">
    <location>
        <begin position="1"/>
        <end position="58"/>
    </location>
</feature>
<organism evidence="3 4">
    <name type="scientific">Ralstonia chuxiongensis</name>
    <dbReference type="NCBI Taxonomy" id="2957504"/>
    <lineage>
        <taxon>Bacteria</taxon>
        <taxon>Pseudomonadati</taxon>
        <taxon>Pseudomonadota</taxon>
        <taxon>Betaproteobacteria</taxon>
        <taxon>Burkholderiales</taxon>
        <taxon>Burkholderiaceae</taxon>
        <taxon>Ralstonia</taxon>
    </lineage>
</organism>
<feature type="compositionally biased region" description="Basic and acidic residues" evidence="1">
    <location>
        <begin position="1"/>
        <end position="15"/>
    </location>
</feature>